<accession>A0ABW1A2B4</accession>
<dbReference type="SUPFAM" id="SSF54665">
    <property type="entry name" value="CO dehydrogenase molybdoprotein N-domain-like"/>
    <property type="match status" value="1"/>
</dbReference>
<dbReference type="InterPro" id="IPR037165">
    <property type="entry name" value="AldOxase/xan_DH_Mopterin-bd_sf"/>
</dbReference>
<keyword evidence="5" id="KW-1185">Reference proteome</keyword>
<evidence type="ECO:0000313" key="4">
    <source>
        <dbReference type="EMBL" id="MFC5748802.1"/>
    </source>
</evidence>
<dbReference type="InterPro" id="IPR046867">
    <property type="entry name" value="AldOxase/xan_DH_MoCoBD2"/>
</dbReference>
<dbReference type="SMART" id="SM01008">
    <property type="entry name" value="Ald_Xan_dh_C"/>
    <property type="match status" value="1"/>
</dbReference>
<dbReference type="SUPFAM" id="SSF56003">
    <property type="entry name" value="Molybdenum cofactor-binding domain"/>
    <property type="match status" value="1"/>
</dbReference>
<sequence length="682" mass="71056">MHDADGSFSVVGRAVPRVDAWAKVTGRHAFLTDMSFGGDAWMRLVRSPHPKAKLTGLLVDAPGVVAVRTAADVPRVRFNPALAPSSDQLRAAADRPLLATTARHVGDAVAVVVATSAAHAEDAVRAASTEWNVLEPVLDIDAALQRGAVIGRMDFGDDRVDGALAASAVVVEERFEVAGAQHVCLETHACRAEPAGGGVRIWSNTQSPGELRSLVAEILGMDDDRVHVRKVDEGGGFGCRQELYEEALAAWLALDLNRPVRVVYDREEELHATRRRHALRARVRLGLDDDGVITGIDLDAVVDSGAYASHAPYVANAVALTVPATYPHAAYRFSGRVVRTNTLPGGAYRGYGVAQANVIVEGALDLAARRMGLDPIEVRRRNSPQRLRQCLDVAARVFPAPPRANDRPSGNLLRGHGVAVAAKATVTGDASDVSTASLTRTSDRGAVLVTGTCDAGTGSSTVLAQIVAEELGISVADVQVLEGDTERGHVDVGSASQRSVLLGAGAAREAARTAHTAPGVPVTYRASPVPPSYCACFVTVLVDMELGTVHVERCDVVTDCGRVLNPLGALGQVHGACVQGLGLALIDLWSADATGRGPGTVQEHGVPTALDVPDVGAVFTGEPSENAPYGGLGLGELPIVPVPAAVLSAVADATGVLPTTIPLRPSALWQALRDGAGSDGHQ</sequence>
<comment type="caution">
    <text evidence="4">The sequence shown here is derived from an EMBL/GenBank/DDBJ whole genome shotgun (WGS) entry which is preliminary data.</text>
</comment>
<keyword evidence="1" id="KW-0500">Molybdenum</keyword>
<evidence type="ECO:0000256" key="1">
    <source>
        <dbReference type="ARBA" id="ARBA00022505"/>
    </source>
</evidence>
<dbReference type="InterPro" id="IPR016208">
    <property type="entry name" value="Ald_Oxase/xanthine_DH-like"/>
</dbReference>
<organism evidence="4 5">
    <name type="scientific">Actinomadura rugatobispora</name>
    <dbReference type="NCBI Taxonomy" id="1994"/>
    <lineage>
        <taxon>Bacteria</taxon>
        <taxon>Bacillati</taxon>
        <taxon>Actinomycetota</taxon>
        <taxon>Actinomycetes</taxon>
        <taxon>Streptosporangiales</taxon>
        <taxon>Thermomonosporaceae</taxon>
        <taxon>Actinomadura</taxon>
    </lineage>
</organism>
<dbReference type="Proteomes" id="UP001596074">
    <property type="component" value="Unassembled WGS sequence"/>
</dbReference>
<keyword evidence="2" id="KW-0560">Oxidoreductase</keyword>
<dbReference type="Pfam" id="PF02738">
    <property type="entry name" value="MoCoBD_1"/>
    <property type="match status" value="1"/>
</dbReference>
<name>A0ABW1A2B4_9ACTN</name>
<evidence type="ECO:0000256" key="2">
    <source>
        <dbReference type="ARBA" id="ARBA00023002"/>
    </source>
</evidence>
<feature type="domain" description="Aldehyde oxidase/xanthine dehydrogenase a/b hammerhead" evidence="3">
    <location>
        <begin position="25"/>
        <end position="135"/>
    </location>
</feature>
<gene>
    <name evidence="4" type="ORF">ACFPZN_24560</name>
</gene>
<dbReference type="PANTHER" id="PTHR11908">
    <property type="entry name" value="XANTHINE DEHYDROGENASE"/>
    <property type="match status" value="1"/>
</dbReference>
<proteinExistence type="predicted"/>
<evidence type="ECO:0000313" key="5">
    <source>
        <dbReference type="Proteomes" id="UP001596074"/>
    </source>
</evidence>
<dbReference type="Gene3D" id="3.90.1170.50">
    <property type="entry name" value="Aldehyde oxidase/xanthine dehydrogenase, a/b hammerhead"/>
    <property type="match status" value="1"/>
</dbReference>
<dbReference type="InterPro" id="IPR036856">
    <property type="entry name" value="Ald_Oxase/Xan_DH_a/b_sf"/>
</dbReference>
<dbReference type="InterPro" id="IPR008274">
    <property type="entry name" value="AldOxase/xan_DH_MoCoBD1"/>
</dbReference>
<dbReference type="Pfam" id="PF20256">
    <property type="entry name" value="MoCoBD_2"/>
    <property type="match status" value="2"/>
</dbReference>
<dbReference type="Pfam" id="PF01315">
    <property type="entry name" value="Ald_Xan_dh_C"/>
    <property type="match status" value="1"/>
</dbReference>
<reference evidence="5" key="1">
    <citation type="journal article" date="2019" name="Int. J. Syst. Evol. Microbiol.">
        <title>The Global Catalogue of Microorganisms (GCM) 10K type strain sequencing project: providing services to taxonomists for standard genome sequencing and annotation.</title>
        <authorList>
            <consortium name="The Broad Institute Genomics Platform"/>
            <consortium name="The Broad Institute Genome Sequencing Center for Infectious Disease"/>
            <person name="Wu L."/>
            <person name="Ma J."/>
        </authorList>
    </citation>
    <scope>NUCLEOTIDE SEQUENCE [LARGE SCALE GENOMIC DNA]</scope>
    <source>
        <strain evidence="5">KCTC 42087</strain>
    </source>
</reference>
<dbReference type="PANTHER" id="PTHR11908:SF132">
    <property type="entry name" value="ALDEHYDE OXIDASE 1-RELATED"/>
    <property type="match status" value="1"/>
</dbReference>
<dbReference type="RefSeq" id="WP_378284491.1">
    <property type="nucleotide sequence ID" value="NZ_JBHSON010000036.1"/>
</dbReference>
<evidence type="ECO:0000259" key="3">
    <source>
        <dbReference type="SMART" id="SM01008"/>
    </source>
</evidence>
<dbReference type="InterPro" id="IPR000674">
    <property type="entry name" value="Ald_Oxase/Xan_DH_a/b"/>
</dbReference>
<dbReference type="Gene3D" id="3.30.365.10">
    <property type="entry name" value="Aldehyde oxidase/xanthine dehydrogenase, molybdopterin binding domain"/>
    <property type="match status" value="4"/>
</dbReference>
<dbReference type="EMBL" id="JBHSON010000036">
    <property type="protein sequence ID" value="MFC5748802.1"/>
    <property type="molecule type" value="Genomic_DNA"/>
</dbReference>
<protein>
    <submittedName>
        <fullName evidence="4">Xanthine dehydrogenase family protein molybdopterin-binding subunit</fullName>
    </submittedName>
</protein>